<dbReference type="Proteomes" id="UP001165065">
    <property type="component" value="Unassembled WGS sequence"/>
</dbReference>
<dbReference type="InterPro" id="IPR036849">
    <property type="entry name" value="Enolase-like_C_sf"/>
</dbReference>
<feature type="domain" description="Enolase N-terminal" evidence="8">
    <location>
        <begin position="62"/>
        <end position="176"/>
    </location>
</feature>
<feature type="domain" description="Enolase C-terminal TIM barrel" evidence="7">
    <location>
        <begin position="184"/>
        <end position="507"/>
    </location>
</feature>
<comment type="similarity">
    <text evidence="2">Belongs to the enolase family.</text>
</comment>
<evidence type="ECO:0000313" key="9">
    <source>
        <dbReference type="EMBL" id="GMI43987.1"/>
    </source>
</evidence>
<dbReference type="InterPro" id="IPR000941">
    <property type="entry name" value="Enolase"/>
</dbReference>
<dbReference type="SMART" id="SM01193">
    <property type="entry name" value="Enolase_N"/>
    <property type="match status" value="1"/>
</dbReference>
<dbReference type="InterPro" id="IPR020810">
    <property type="entry name" value="Enolase_C"/>
</dbReference>
<dbReference type="EMBL" id="BRYA01001465">
    <property type="protein sequence ID" value="GMI43987.1"/>
    <property type="molecule type" value="Genomic_DNA"/>
</dbReference>
<keyword evidence="4" id="KW-0460">Magnesium</keyword>
<evidence type="ECO:0000256" key="6">
    <source>
        <dbReference type="ARBA" id="ARBA00023239"/>
    </source>
</evidence>
<keyword evidence="6" id="KW-0456">Lyase</keyword>
<dbReference type="GO" id="GO:0006096">
    <property type="term" value="P:glycolytic process"/>
    <property type="evidence" value="ECO:0007669"/>
    <property type="project" value="UniProtKB-KW"/>
</dbReference>
<evidence type="ECO:0000313" key="10">
    <source>
        <dbReference type="Proteomes" id="UP001165065"/>
    </source>
</evidence>
<name>A0A9W7GDD6_9STRA</name>
<dbReference type="GO" id="GO:0000015">
    <property type="term" value="C:phosphopyruvate hydratase complex"/>
    <property type="evidence" value="ECO:0007669"/>
    <property type="project" value="InterPro"/>
</dbReference>
<dbReference type="Pfam" id="PF03952">
    <property type="entry name" value="Enolase_N"/>
    <property type="match status" value="1"/>
</dbReference>
<sequence>MNDQERTAAEDDKRQILNYMKTHRLEEVLNELINELVKSRPEDPFLDLSQTIESRSPIANQIVRVNAREIMGSDGYPALEVEMETLRGIVRSIVAGVGPYDGDEERYGGKGVKDAVGVVLTVLGDKLIGKDPRRQDVIDEILTDDPSYPTNAVLGLSICACKAGAKFNEMEVYEHVATLGNISDPRIPMPWFNLFNGGLQGNNEHHIESISFSVPSAATLADAVMEASKIYQTFPQSLTKLMTPPKAPNNGKIGGYSPQCETMNDVLEAIKLTLIDLELADKVNLSINMNSGVYSSQIETDEGDEEIAYQYDVTHFAPEDAVKDLKSSGELMDEYFELMVAYPIVSIEDGFDKKDSTSLIELREKVDAEVTRITEAGDEPNPFPENLGGSDGVVVQLVGNKMASTQEDLIRAEEKQTFNSFAISLSKAKTVSNFVALCAKADSLGTPVLAVDEGEQSDNFLTHMAVGLRCSQVRAGGLLGGHVGKYNELLRLEEGEEGVPGVAIVGEAWRK</sequence>
<protein>
    <recommendedName>
        <fullName evidence="3">phosphopyruvate hydratase</fullName>
        <ecNumber evidence="3">4.2.1.11</ecNumber>
    </recommendedName>
</protein>
<dbReference type="GO" id="GO:0000287">
    <property type="term" value="F:magnesium ion binding"/>
    <property type="evidence" value="ECO:0007669"/>
    <property type="project" value="InterPro"/>
</dbReference>
<dbReference type="Gene3D" id="3.30.390.10">
    <property type="entry name" value="Enolase-like, N-terminal domain"/>
    <property type="match status" value="1"/>
</dbReference>
<dbReference type="SUPFAM" id="SSF54826">
    <property type="entry name" value="Enolase N-terminal domain-like"/>
    <property type="match status" value="1"/>
</dbReference>
<dbReference type="SUPFAM" id="SSF51604">
    <property type="entry name" value="Enolase C-terminal domain-like"/>
    <property type="match status" value="1"/>
</dbReference>
<evidence type="ECO:0000259" key="8">
    <source>
        <dbReference type="SMART" id="SM01193"/>
    </source>
</evidence>
<dbReference type="SUPFAM" id="SSF47391">
    <property type="entry name" value="Dimerization-anchoring domain of cAMP-dependent PK regulatory subunit"/>
    <property type="match status" value="1"/>
</dbReference>
<dbReference type="InterPro" id="IPR020811">
    <property type="entry name" value="Enolase_N"/>
</dbReference>
<dbReference type="Pfam" id="PF00113">
    <property type="entry name" value="Enolase_C"/>
    <property type="match status" value="2"/>
</dbReference>
<comment type="caution">
    <text evidence="9">The sequence shown here is derived from an EMBL/GenBank/DDBJ whole genome shotgun (WGS) entry which is preliminary data.</text>
</comment>
<dbReference type="EC" id="4.2.1.11" evidence="3"/>
<evidence type="ECO:0000256" key="2">
    <source>
        <dbReference type="ARBA" id="ARBA00009604"/>
    </source>
</evidence>
<keyword evidence="5" id="KW-0324">Glycolysis</keyword>
<dbReference type="Gene3D" id="3.20.20.120">
    <property type="entry name" value="Enolase-like C-terminal domain"/>
    <property type="match status" value="1"/>
</dbReference>
<comment type="pathway">
    <text evidence="1">Carbohydrate degradation; glycolysis; pyruvate from D-glyceraldehyde 3-phosphate: step 4/5.</text>
</comment>
<evidence type="ECO:0000256" key="4">
    <source>
        <dbReference type="ARBA" id="ARBA00022842"/>
    </source>
</evidence>
<reference evidence="10" key="1">
    <citation type="journal article" date="2023" name="Commun. Biol.">
        <title>Genome analysis of Parmales, the sister group of diatoms, reveals the evolutionary specialization of diatoms from phago-mixotrophs to photoautotrophs.</title>
        <authorList>
            <person name="Ban H."/>
            <person name="Sato S."/>
            <person name="Yoshikawa S."/>
            <person name="Yamada K."/>
            <person name="Nakamura Y."/>
            <person name="Ichinomiya M."/>
            <person name="Sato N."/>
            <person name="Blanc-Mathieu R."/>
            <person name="Endo H."/>
            <person name="Kuwata A."/>
            <person name="Ogata H."/>
        </authorList>
    </citation>
    <scope>NUCLEOTIDE SEQUENCE [LARGE SCALE GENOMIC DNA]</scope>
</reference>
<dbReference type="OrthoDB" id="157471at2759"/>
<dbReference type="GO" id="GO:0004634">
    <property type="term" value="F:phosphopyruvate hydratase activity"/>
    <property type="evidence" value="ECO:0007669"/>
    <property type="project" value="UniProtKB-EC"/>
</dbReference>
<accession>A0A9W7GDD6</accession>
<dbReference type="SMART" id="SM01192">
    <property type="entry name" value="Enolase_C"/>
    <property type="match status" value="1"/>
</dbReference>
<gene>
    <name evidence="9" type="ORF">TrCOL_g5074</name>
</gene>
<dbReference type="PANTHER" id="PTHR11902:SF1">
    <property type="entry name" value="ENOLASE"/>
    <property type="match status" value="1"/>
</dbReference>
<evidence type="ECO:0000256" key="3">
    <source>
        <dbReference type="ARBA" id="ARBA00012058"/>
    </source>
</evidence>
<evidence type="ECO:0000256" key="1">
    <source>
        <dbReference type="ARBA" id="ARBA00005031"/>
    </source>
</evidence>
<dbReference type="AlphaFoldDB" id="A0A9W7GDD6"/>
<dbReference type="InterPro" id="IPR029017">
    <property type="entry name" value="Enolase-like_N"/>
</dbReference>
<keyword evidence="10" id="KW-1185">Reference proteome</keyword>
<dbReference type="PANTHER" id="PTHR11902">
    <property type="entry name" value="ENOLASE"/>
    <property type="match status" value="1"/>
</dbReference>
<evidence type="ECO:0000256" key="5">
    <source>
        <dbReference type="ARBA" id="ARBA00023152"/>
    </source>
</evidence>
<proteinExistence type="inferred from homology"/>
<evidence type="ECO:0000259" key="7">
    <source>
        <dbReference type="SMART" id="SM01192"/>
    </source>
</evidence>
<organism evidence="9 10">
    <name type="scientific">Triparma columacea</name>
    <dbReference type="NCBI Taxonomy" id="722753"/>
    <lineage>
        <taxon>Eukaryota</taxon>
        <taxon>Sar</taxon>
        <taxon>Stramenopiles</taxon>
        <taxon>Ochrophyta</taxon>
        <taxon>Bolidophyceae</taxon>
        <taxon>Parmales</taxon>
        <taxon>Triparmaceae</taxon>
        <taxon>Triparma</taxon>
    </lineage>
</organism>